<dbReference type="AlphaFoldDB" id="A0A066TXA4"/>
<sequence>MKPTSSGPAARTLAASLREEREARNVGLRVLADRLGILPQLLSAWEKGYRLPSVEDVSAILALLGIHGEQRDRIRTLARHAREPNWLASSNADISHALTALLALESTATKITAWSPLLVPGLLQTPDYIRSIMEASSVPVEEADKRLRIRLKRQRVLTQRDPVGLRALIGEWAIRETIGSPAIMSDQIDHLLEISQRTNVSVRVVPAGLGYHTGLLGPFEIYEFPGTPPITFVEHAHSSAFLHEETQTLAHQQVVKMLGEQALSEAASRELLEEAAP</sequence>
<evidence type="ECO:0000259" key="1">
    <source>
        <dbReference type="PROSITE" id="PS50943"/>
    </source>
</evidence>
<evidence type="ECO:0000313" key="2">
    <source>
        <dbReference type="EMBL" id="KDN19806.1"/>
    </source>
</evidence>
<dbReference type="InterPro" id="IPR001387">
    <property type="entry name" value="Cro/C1-type_HTH"/>
</dbReference>
<comment type="caution">
    <text evidence="2">The sequence shown here is derived from an EMBL/GenBank/DDBJ whole genome shotgun (WGS) entry which is preliminary data.</text>
</comment>
<dbReference type="CDD" id="cd00093">
    <property type="entry name" value="HTH_XRE"/>
    <property type="match status" value="1"/>
</dbReference>
<evidence type="ECO:0000313" key="3">
    <source>
        <dbReference type="Proteomes" id="UP000027345"/>
    </source>
</evidence>
<organism evidence="2 3">
    <name type="scientific">Amycolatopsis rifamycinica</name>
    <dbReference type="NCBI Taxonomy" id="287986"/>
    <lineage>
        <taxon>Bacteria</taxon>
        <taxon>Bacillati</taxon>
        <taxon>Actinomycetota</taxon>
        <taxon>Actinomycetes</taxon>
        <taxon>Pseudonocardiales</taxon>
        <taxon>Pseudonocardiaceae</taxon>
        <taxon>Amycolatopsis</taxon>
    </lineage>
</organism>
<feature type="domain" description="HTH cro/C1-type" evidence="1">
    <location>
        <begin position="17"/>
        <end position="71"/>
    </location>
</feature>
<dbReference type="RefSeq" id="WP_051736086.1">
    <property type="nucleotide sequence ID" value="NZ_JMQI01000047.1"/>
</dbReference>
<dbReference type="GO" id="GO:0003677">
    <property type="term" value="F:DNA binding"/>
    <property type="evidence" value="ECO:0007669"/>
    <property type="project" value="InterPro"/>
</dbReference>
<dbReference type="EMBL" id="JMQI01000047">
    <property type="protein sequence ID" value="KDN19806.1"/>
    <property type="molecule type" value="Genomic_DNA"/>
</dbReference>
<dbReference type="OrthoDB" id="2991476at2"/>
<dbReference type="InterPro" id="IPR043917">
    <property type="entry name" value="DUF5753"/>
</dbReference>
<reference evidence="2 3" key="1">
    <citation type="submission" date="2014-05" db="EMBL/GenBank/DDBJ databases">
        <title>Draft genome sequence of Amycolatopsis rifamycinica DSM 46095.</title>
        <authorList>
            <person name="Lal R."/>
            <person name="Saxena A."/>
            <person name="Kumari R."/>
            <person name="Mukherjee U."/>
            <person name="Singh P."/>
            <person name="Sangwan N."/>
            <person name="Mahato N.K."/>
        </authorList>
    </citation>
    <scope>NUCLEOTIDE SEQUENCE [LARGE SCALE GENOMIC DNA]</scope>
    <source>
        <strain evidence="2 3">DSM 46095</strain>
    </source>
</reference>
<dbReference type="eggNOG" id="COG2944">
    <property type="taxonomic scope" value="Bacteria"/>
</dbReference>
<keyword evidence="3" id="KW-1185">Reference proteome</keyword>
<dbReference type="Pfam" id="PF13560">
    <property type="entry name" value="HTH_31"/>
    <property type="match status" value="1"/>
</dbReference>
<dbReference type="SUPFAM" id="SSF47413">
    <property type="entry name" value="lambda repressor-like DNA-binding domains"/>
    <property type="match status" value="1"/>
</dbReference>
<dbReference type="Proteomes" id="UP000027345">
    <property type="component" value="Unassembled WGS sequence"/>
</dbReference>
<dbReference type="STRING" id="287986.DV20_22150"/>
<dbReference type="Pfam" id="PF19054">
    <property type="entry name" value="DUF5753"/>
    <property type="match status" value="1"/>
</dbReference>
<dbReference type="InterPro" id="IPR010982">
    <property type="entry name" value="Lambda_DNA-bd_dom_sf"/>
</dbReference>
<name>A0A066TXA4_9PSEU</name>
<protein>
    <submittedName>
        <fullName evidence="2">XRE family transcriptional regulator</fullName>
    </submittedName>
</protein>
<dbReference type="SMART" id="SM00530">
    <property type="entry name" value="HTH_XRE"/>
    <property type="match status" value="1"/>
</dbReference>
<dbReference type="Gene3D" id="1.10.260.40">
    <property type="entry name" value="lambda repressor-like DNA-binding domains"/>
    <property type="match status" value="1"/>
</dbReference>
<accession>A0A066TXA4</accession>
<proteinExistence type="predicted"/>
<gene>
    <name evidence="2" type="ORF">DV20_22150</name>
</gene>
<dbReference type="PROSITE" id="PS50943">
    <property type="entry name" value="HTH_CROC1"/>
    <property type="match status" value="1"/>
</dbReference>